<proteinExistence type="predicted"/>
<evidence type="ECO:0000256" key="5">
    <source>
        <dbReference type="ARBA" id="ARBA00022989"/>
    </source>
</evidence>
<gene>
    <name evidence="8" type="ORF">HELGO_WM2793</name>
</gene>
<evidence type="ECO:0000256" key="7">
    <source>
        <dbReference type="SAM" id="Phobius"/>
    </source>
</evidence>
<feature type="transmembrane region" description="Helical" evidence="7">
    <location>
        <begin position="279"/>
        <end position="298"/>
    </location>
</feature>
<feature type="transmembrane region" description="Helical" evidence="7">
    <location>
        <begin position="186"/>
        <end position="206"/>
    </location>
</feature>
<feature type="transmembrane region" description="Helical" evidence="7">
    <location>
        <begin position="120"/>
        <end position="143"/>
    </location>
</feature>
<evidence type="ECO:0000256" key="2">
    <source>
        <dbReference type="ARBA" id="ARBA00022448"/>
    </source>
</evidence>
<organism evidence="8">
    <name type="scientific">uncultured Sulfurovum sp</name>
    <dbReference type="NCBI Taxonomy" id="269237"/>
    <lineage>
        <taxon>Bacteria</taxon>
        <taxon>Pseudomonadati</taxon>
        <taxon>Campylobacterota</taxon>
        <taxon>Epsilonproteobacteria</taxon>
        <taxon>Campylobacterales</taxon>
        <taxon>Sulfurovaceae</taxon>
        <taxon>Sulfurovum</taxon>
        <taxon>environmental samples</taxon>
    </lineage>
</organism>
<dbReference type="InterPro" id="IPR004776">
    <property type="entry name" value="Mem_transp_PIN-like"/>
</dbReference>
<feature type="transmembrane region" description="Helical" evidence="7">
    <location>
        <begin position="254"/>
        <end position="272"/>
    </location>
</feature>
<evidence type="ECO:0000256" key="6">
    <source>
        <dbReference type="ARBA" id="ARBA00023136"/>
    </source>
</evidence>
<reference evidence="8" key="1">
    <citation type="submission" date="2020-01" db="EMBL/GenBank/DDBJ databases">
        <authorList>
            <person name="Meier V. D."/>
            <person name="Meier V D."/>
        </authorList>
    </citation>
    <scope>NUCLEOTIDE SEQUENCE</scope>
    <source>
        <strain evidence="8">HLG_WM_MAG_01</strain>
    </source>
</reference>
<keyword evidence="2" id="KW-0813">Transport</keyword>
<protein>
    <submittedName>
        <fullName evidence="8">Malate permease</fullName>
    </submittedName>
</protein>
<evidence type="ECO:0000313" key="8">
    <source>
        <dbReference type="EMBL" id="CAA6803434.1"/>
    </source>
</evidence>
<dbReference type="AlphaFoldDB" id="A0A6S6SEK4"/>
<evidence type="ECO:0000256" key="3">
    <source>
        <dbReference type="ARBA" id="ARBA00022475"/>
    </source>
</evidence>
<evidence type="ECO:0000256" key="4">
    <source>
        <dbReference type="ARBA" id="ARBA00022692"/>
    </source>
</evidence>
<feature type="transmembrane region" description="Helical" evidence="7">
    <location>
        <begin position="155"/>
        <end position="174"/>
    </location>
</feature>
<sequence length="299" mass="32437">MINFILILVYVLIGYSIKNLSVVPANLAHYLNKFVIYLSLPAMILLQIPKLDFTSGALVPVAVSWSVMGLSALLVFFVSKYLAFSKEITGSLMLVAVLTNSSFLGIPVITAYFGDAALPYIVIYDQLGTFLALATYGTVIAAYYSAKSAVSLKIILYKIVVFPPFVTLVVAMFLRDVTFLPVMNDIFTFLAATIVPFALVAVGLQMQFKLPKEEVKAFTFALLVKLIFAPVVALVMCTLFGWEGLSAQVSIMEAGMSSMITAAAMASFVGLAPRLSNAIVGYGIVLSFMSTFILYQIIT</sequence>
<feature type="transmembrane region" description="Helical" evidence="7">
    <location>
        <begin position="6"/>
        <end position="27"/>
    </location>
</feature>
<keyword evidence="4 7" id="KW-0812">Transmembrane</keyword>
<dbReference type="GO" id="GO:0055085">
    <property type="term" value="P:transmembrane transport"/>
    <property type="evidence" value="ECO:0007669"/>
    <property type="project" value="InterPro"/>
</dbReference>
<feature type="transmembrane region" description="Helical" evidence="7">
    <location>
        <begin position="218"/>
        <end position="242"/>
    </location>
</feature>
<feature type="transmembrane region" description="Helical" evidence="7">
    <location>
        <begin position="91"/>
        <end position="114"/>
    </location>
</feature>
<dbReference type="PANTHER" id="PTHR36838">
    <property type="entry name" value="AUXIN EFFLUX CARRIER FAMILY PROTEIN"/>
    <property type="match status" value="1"/>
</dbReference>
<comment type="subcellular location">
    <subcellularLocation>
        <location evidence="1">Membrane</location>
        <topology evidence="1">Multi-pass membrane protein</topology>
    </subcellularLocation>
</comment>
<evidence type="ECO:0000256" key="1">
    <source>
        <dbReference type="ARBA" id="ARBA00004141"/>
    </source>
</evidence>
<keyword evidence="3" id="KW-1003">Cell membrane</keyword>
<accession>A0A6S6SEK4</accession>
<dbReference type="GO" id="GO:0016020">
    <property type="term" value="C:membrane"/>
    <property type="evidence" value="ECO:0007669"/>
    <property type="project" value="UniProtKB-SubCell"/>
</dbReference>
<dbReference type="Pfam" id="PF03547">
    <property type="entry name" value="Mem_trans"/>
    <property type="match status" value="1"/>
</dbReference>
<dbReference type="PANTHER" id="PTHR36838:SF1">
    <property type="entry name" value="SLR1864 PROTEIN"/>
    <property type="match status" value="1"/>
</dbReference>
<feature type="transmembrane region" description="Helical" evidence="7">
    <location>
        <begin position="57"/>
        <end position="79"/>
    </location>
</feature>
<keyword evidence="6 7" id="KW-0472">Membrane</keyword>
<name>A0A6S6SEK4_9BACT</name>
<keyword evidence="5 7" id="KW-1133">Transmembrane helix</keyword>
<dbReference type="EMBL" id="CACVAS010000030">
    <property type="protein sequence ID" value="CAA6803434.1"/>
    <property type="molecule type" value="Genomic_DNA"/>
</dbReference>
<feature type="transmembrane region" description="Helical" evidence="7">
    <location>
        <begin position="34"/>
        <end position="51"/>
    </location>
</feature>